<dbReference type="OrthoDB" id="4464342at2"/>
<dbReference type="EMBL" id="RCWJ01000001">
    <property type="protein sequence ID" value="RLQ86025.1"/>
    <property type="molecule type" value="Genomic_DNA"/>
</dbReference>
<evidence type="ECO:0000313" key="1">
    <source>
        <dbReference type="EMBL" id="RLQ86025.1"/>
    </source>
</evidence>
<organism evidence="1 2">
    <name type="scientific">Mycetocola zhadangensis</name>
    <dbReference type="NCBI Taxonomy" id="1164595"/>
    <lineage>
        <taxon>Bacteria</taxon>
        <taxon>Bacillati</taxon>
        <taxon>Actinomycetota</taxon>
        <taxon>Actinomycetes</taxon>
        <taxon>Micrococcales</taxon>
        <taxon>Microbacteriaceae</taxon>
        <taxon>Mycetocola</taxon>
    </lineage>
</organism>
<sequence length="155" mass="16737">MKSETSEGTQPTAEEAEFKYGPVEIFLIGFDGAHPGPNVLDAILELVQSGSIRLLDLLFVSRSSDGDLTVMELEEIEDKYGLEGLEVLELGLAGEEDVDDLADAIPPDTSAALLVIEHLWVREFAQTLYRAGGRVLLTERIPAPVINEVVTAATA</sequence>
<dbReference type="Pfam" id="PF19850">
    <property type="entry name" value="DUF6325"/>
    <property type="match status" value="1"/>
</dbReference>
<comment type="caution">
    <text evidence="1">The sequence shown here is derived from an EMBL/GenBank/DDBJ whole genome shotgun (WGS) entry which is preliminary data.</text>
</comment>
<evidence type="ECO:0000313" key="2">
    <source>
        <dbReference type="Proteomes" id="UP000282460"/>
    </source>
</evidence>
<dbReference type="Proteomes" id="UP000282460">
    <property type="component" value="Unassembled WGS sequence"/>
</dbReference>
<evidence type="ECO:0008006" key="3">
    <source>
        <dbReference type="Google" id="ProtNLM"/>
    </source>
</evidence>
<reference evidence="1 2" key="1">
    <citation type="submission" date="2018-10" db="EMBL/GenBank/DDBJ databases">
        <authorList>
            <person name="Li J."/>
        </authorList>
    </citation>
    <scope>NUCLEOTIDE SEQUENCE [LARGE SCALE GENOMIC DNA]</scope>
    <source>
        <strain evidence="1 2">ZD1-4</strain>
    </source>
</reference>
<accession>A0A3L7J6N3</accession>
<dbReference type="RefSeq" id="WP_121658386.1">
    <property type="nucleotide sequence ID" value="NZ_BMEK01000001.1"/>
</dbReference>
<dbReference type="InterPro" id="IPR046288">
    <property type="entry name" value="DUF6325"/>
</dbReference>
<keyword evidence="2" id="KW-1185">Reference proteome</keyword>
<gene>
    <name evidence="1" type="ORF">D9V28_04060</name>
</gene>
<proteinExistence type="predicted"/>
<name>A0A3L7J6N3_9MICO</name>
<protein>
    <recommendedName>
        <fullName evidence="3">DUF1269 domain-containing protein</fullName>
    </recommendedName>
</protein>
<dbReference type="AlphaFoldDB" id="A0A3L7J6N3"/>